<dbReference type="SUPFAM" id="SSF53167">
    <property type="entry name" value="Purine and uridine phosphorylases"/>
    <property type="match status" value="1"/>
</dbReference>
<evidence type="ECO:0000256" key="2">
    <source>
        <dbReference type="ARBA" id="ARBA00022679"/>
    </source>
</evidence>
<keyword evidence="1" id="KW-0328">Glycosyltransferase</keyword>
<dbReference type="Pfam" id="PF01048">
    <property type="entry name" value="PNP_UDP_1"/>
    <property type="match status" value="1"/>
</dbReference>
<proteinExistence type="predicted"/>
<dbReference type="NCBIfam" id="NF004489">
    <property type="entry name" value="PRK05819.1"/>
    <property type="match status" value="1"/>
</dbReference>
<feature type="domain" description="Nucleoside phosphorylase" evidence="3">
    <location>
        <begin position="2"/>
        <end position="211"/>
    </location>
</feature>
<evidence type="ECO:0000256" key="1">
    <source>
        <dbReference type="ARBA" id="ARBA00022676"/>
    </source>
</evidence>
<evidence type="ECO:0000259" key="3">
    <source>
        <dbReference type="Pfam" id="PF01048"/>
    </source>
</evidence>
<reference evidence="4" key="1">
    <citation type="journal article" date="2014" name="Front. Microbiol.">
        <title>High frequency of phylogenetically diverse reductive dehalogenase-homologous genes in deep subseafloor sedimentary metagenomes.</title>
        <authorList>
            <person name="Kawai M."/>
            <person name="Futagami T."/>
            <person name="Toyoda A."/>
            <person name="Takaki Y."/>
            <person name="Nishi S."/>
            <person name="Hori S."/>
            <person name="Arai W."/>
            <person name="Tsubouchi T."/>
            <person name="Morono Y."/>
            <person name="Uchiyama I."/>
            <person name="Ito T."/>
            <person name="Fujiyama A."/>
            <person name="Inagaki F."/>
            <person name="Takami H."/>
        </authorList>
    </citation>
    <scope>NUCLEOTIDE SEQUENCE</scope>
    <source>
        <strain evidence="4">Expedition CK06-06</strain>
    </source>
</reference>
<keyword evidence="2" id="KW-0808">Transferase</keyword>
<dbReference type="AlphaFoldDB" id="X0XPP3"/>
<dbReference type="CDD" id="cd09006">
    <property type="entry name" value="PNP_EcPNPI-like"/>
    <property type="match status" value="1"/>
</dbReference>
<organism evidence="4">
    <name type="scientific">marine sediment metagenome</name>
    <dbReference type="NCBI Taxonomy" id="412755"/>
    <lineage>
        <taxon>unclassified sequences</taxon>
        <taxon>metagenomes</taxon>
        <taxon>ecological metagenomes</taxon>
    </lineage>
</organism>
<dbReference type="Gene3D" id="3.40.50.1580">
    <property type="entry name" value="Nucleoside phosphorylase domain"/>
    <property type="match status" value="1"/>
</dbReference>
<dbReference type="PANTHER" id="PTHR43691">
    <property type="entry name" value="URIDINE PHOSPHORYLASE"/>
    <property type="match status" value="1"/>
</dbReference>
<name>X0XPP3_9ZZZZ</name>
<dbReference type="PANTHER" id="PTHR43691:SF11">
    <property type="entry name" value="FI09636P-RELATED"/>
    <property type="match status" value="1"/>
</dbReference>
<dbReference type="EMBL" id="BARS01034890">
    <property type="protein sequence ID" value="GAG26921.1"/>
    <property type="molecule type" value="Genomic_DNA"/>
</dbReference>
<dbReference type="InterPro" id="IPR000845">
    <property type="entry name" value="Nucleoside_phosphorylase_d"/>
</dbReference>
<dbReference type="GO" id="GO:0006152">
    <property type="term" value="P:purine nucleoside catabolic process"/>
    <property type="evidence" value="ECO:0007669"/>
    <property type="project" value="TreeGrafter"/>
</dbReference>
<comment type="caution">
    <text evidence="4">The sequence shown here is derived from an EMBL/GenBank/DDBJ whole genome shotgun (WGS) entry which is preliminary data.</text>
</comment>
<evidence type="ECO:0000313" key="4">
    <source>
        <dbReference type="EMBL" id="GAG26921.1"/>
    </source>
</evidence>
<protein>
    <recommendedName>
        <fullName evidence="3">Nucleoside phosphorylase domain-containing protein</fullName>
    </recommendedName>
</protein>
<dbReference type="InterPro" id="IPR004402">
    <property type="entry name" value="DeoD-type"/>
</dbReference>
<sequence>TVLLPGDPLRAKYIAQTMLEDVFCYNEVRGMLGYTGSYGDKRVSVMGTGMGIPTLSIYIHELVTEYHVKALIRVGTCGALQPYLKIGDIVLPMTSSTNSHINKLHFQGMDYAPAVSFDLLLKAYEAAKERGARVFVGGNFASDTFYNDDPEWWKKWAAYGVLVVEMETSGLYTLAAKFKIRALSVLTVSDCLVTGEYATAEQRERDFMQMAEIALEVSP</sequence>
<dbReference type="GO" id="GO:0005829">
    <property type="term" value="C:cytosol"/>
    <property type="evidence" value="ECO:0007669"/>
    <property type="project" value="TreeGrafter"/>
</dbReference>
<accession>X0XPP3</accession>
<dbReference type="GO" id="GO:0004731">
    <property type="term" value="F:purine-nucleoside phosphorylase activity"/>
    <property type="evidence" value="ECO:0007669"/>
    <property type="project" value="InterPro"/>
</dbReference>
<dbReference type="NCBIfam" id="TIGR00107">
    <property type="entry name" value="deoD"/>
    <property type="match status" value="1"/>
</dbReference>
<gene>
    <name evidence="4" type="ORF">S01H1_53845</name>
</gene>
<dbReference type="InterPro" id="IPR035994">
    <property type="entry name" value="Nucleoside_phosphorylase_sf"/>
</dbReference>
<feature type="non-terminal residue" evidence="4">
    <location>
        <position position="1"/>
    </location>
</feature>